<evidence type="ECO:0000256" key="4">
    <source>
        <dbReference type="ARBA" id="ARBA00022692"/>
    </source>
</evidence>
<dbReference type="InterPro" id="IPR000531">
    <property type="entry name" value="Beta-barrel_TonB"/>
</dbReference>
<dbReference type="Pfam" id="PF13715">
    <property type="entry name" value="CarbopepD_reg_2"/>
    <property type="match status" value="1"/>
</dbReference>
<dbReference type="InterPro" id="IPR039426">
    <property type="entry name" value="TonB-dep_rcpt-like"/>
</dbReference>
<keyword evidence="13" id="KW-0675">Receptor</keyword>
<dbReference type="SUPFAM" id="SSF56935">
    <property type="entry name" value="Porins"/>
    <property type="match status" value="1"/>
</dbReference>
<evidence type="ECO:0000256" key="6">
    <source>
        <dbReference type="ARBA" id="ARBA00023136"/>
    </source>
</evidence>
<dbReference type="EMBL" id="JAEHFY010000003">
    <property type="protein sequence ID" value="MBK0381935.1"/>
    <property type="molecule type" value="Genomic_DNA"/>
</dbReference>
<keyword evidence="10" id="KW-0732">Signal</keyword>
<dbReference type="Proteomes" id="UP000660024">
    <property type="component" value="Unassembled WGS sequence"/>
</dbReference>
<evidence type="ECO:0000256" key="9">
    <source>
        <dbReference type="RuleBase" id="RU003357"/>
    </source>
</evidence>
<dbReference type="InterPro" id="IPR012910">
    <property type="entry name" value="Plug_dom"/>
</dbReference>
<evidence type="ECO:0000256" key="10">
    <source>
        <dbReference type="SAM" id="SignalP"/>
    </source>
</evidence>
<evidence type="ECO:0000256" key="3">
    <source>
        <dbReference type="ARBA" id="ARBA00022452"/>
    </source>
</evidence>
<evidence type="ECO:0000313" key="14">
    <source>
        <dbReference type="Proteomes" id="UP000660024"/>
    </source>
</evidence>
<dbReference type="Gene3D" id="2.170.130.10">
    <property type="entry name" value="TonB-dependent receptor, plug domain"/>
    <property type="match status" value="1"/>
</dbReference>
<protein>
    <submittedName>
        <fullName evidence="13">TonB-dependent receptor</fullName>
    </submittedName>
</protein>
<dbReference type="InterPro" id="IPR037066">
    <property type="entry name" value="Plug_dom_sf"/>
</dbReference>
<keyword evidence="14" id="KW-1185">Reference proteome</keyword>
<evidence type="ECO:0000313" key="13">
    <source>
        <dbReference type="EMBL" id="MBK0381935.1"/>
    </source>
</evidence>
<feature type="domain" description="TonB-dependent receptor-like beta-barrel" evidence="11">
    <location>
        <begin position="485"/>
        <end position="883"/>
    </location>
</feature>
<comment type="subcellular location">
    <subcellularLocation>
        <location evidence="1 8">Cell outer membrane</location>
        <topology evidence="1 8">Multi-pass membrane protein</topology>
    </subcellularLocation>
</comment>
<reference evidence="13 14" key="1">
    <citation type="submission" date="2020-12" db="EMBL/GenBank/DDBJ databases">
        <title>Bacterial novel species Pedobacter sp. SD-b isolated from soil.</title>
        <authorList>
            <person name="Jung H.-Y."/>
        </authorList>
    </citation>
    <scope>NUCLEOTIDE SEQUENCE [LARGE SCALE GENOMIC DNA]</scope>
    <source>
        <strain evidence="13 14">SD-b</strain>
    </source>
</reference>
<proteinExistence type="inferred from homology"/>
<name>A0ABS1BGE0_9SPHI</name>
<gene>
    <name evidence="13" type="ORF">I5M32_03100</name>
</gene>
<dbReference type="InterPro" id="IPR023997">
    <property type="entry name" value="TonB-dep_OMP_SusC/RagA_CS"/>
</dbReference>
<evidence type="ECO:0000256" key="8">
    <source>
        <dbReference type="PROSITE-ProRule" id="PRU01360"/>
    </source>
</evidence>
<keyword evidence="3 8" id="KW-1134">Transmembrane beta strand</keyword>
<feature type="signal peptide" evidence="10">
    <location>
        <begin position="1"/>
        <end position="27"/>
    </location>
</feature>
<sequence length="1094" mass="120977">MKYAYSFKIFKRFFYLCFLFMSLKSFADDRIKESHLHYDLLKSTDWANLSVTIKITGTVTDDTGEPLPGVSIKVKDTNIATTTSVDGKYTINAPDANAKLQFSFIGFIAQEVTIGSRTTINIQLKNDTKLLNEVTVVDVGFGNTEKRADLTGSIASVNVKDLQKAPVTSFEQALAGRVAGVQVISSDGQPGDPLQIVVRGASSINNSNSPLYVIDGLPVEDPDNNNLNPAEIESITILKDASSTAIYGSRAANGVVIITTKQGKLGKSVVNYNNYFGQNITTGRVDLMNAAEFVNLQYELDPAFTDRAYFNKNPDGSKFIDSLPQYDITNYENAPSLDFQNKVFVKGFFQNHFLSVSGGSQNGSRYLFSGGLTDMKGIIIASGFKRYQGRFNIDQVINDKFKITANLNYASTLSYGTFPRSQESNNGGLGNLPTNNLLYRIWAFRPTNIFLGNVDLVDDEFDEEPGSPSIATSVFNPFLSAKNQENRRYGSAFSASTSANYKFNSNFSYRLNASMSLNGGRREKFEGPKTNSGLAYGANGSILNSATNNFSIDNLLTFNKRFSKKSSLTVIALASQQWRRVSSNGYNANQILNSSLGIGGLSSGTVQPTINFNLAQDNLLGFGGTATFNYIDKYIFKGSFRTDGSSKFAKGNRWGYFPSGGFAWKASEEDFMKNVKVISDLKFRINYGETGNNRIGPYPYASPIGQTNTSGFIFNNTFNYGFFQTSIGNKDLKWETTAQLDAGIEFKALKQRLSFELDYYNKRTRDLLLFADFPLSSGFDRGLVNIGKINNQGFEFTLIANVINSKSFTWNSNFNISFNKNKIVELADGNQNLINRAEVAIKNPTFNYISQVGKPIGSFYGLTYDGVYQYTDFNQLPSGGYVLKDELASPNGGSIGYDRNTVKPGDAKYRDINKDGLIDDNDIGIIGQSSPKAIGGFNNNFSYKAFSLNIFFQYSYGGANLNYNKYFLEIPKLGFNQFASYNNRWTPTNPSNYAPGVNASGVSLNSTRFVEDNSYLRFKTVQLSYSFPSQWLQRSKIRSLSINASAQNLWTITNYSGPDPEANTASDAPGLTPNYDFSAYPRAFTYTFGLNVTF</sequence>
<evidence type="ECO:0000256" key="1">
    <source>
        <dbReference type="ARBA" id="ARBA00004571"/>
    </source>
</evidence>
<feature type="domain" description="TonB-dependent receptor plug" evidence="12">
    <location>
        <begin position="148"/>
        <end position="255"/>
    </location>
</feature>
<comment type="caution">
    <text evidence="13">The sequence shown here is derived from an EMBL/GenBank/DDBJ whole genome shotgun (WGS) entry which is preliminary data.</text>
</comment>
<dbReference type="Pfam" id="PF07715">
    <property type="entry name" value="Plug"/>
    <property type="match status" value="1"/>
</dbReference>
<feature type="chain" id="PRO_5046698633" evidence="10">
    <location>
        <begin position="28"/>
        <end position="1094"/>
    </location>
</feature>
<keyword evidence="5 9" id="KW-0798">TonB box</keyword>
<dbReference type="InterPro" id="IPR036942">
    <property type="entry name" value="Beta-barrel_TonB_sf"/>
</dbReference>
<accession>A0ABS1BGE0</accession>
<keyword evidence="6 8" id="KW-0472">Membrane</keyword>
<keyword evidence="7 8" id="KW-0998">Cell outer membrane</keyword>
<keyword evidence="2 8" id="KW-0813">Transport</keyword>
<evidence type="ECO:0000256" key="5">
    <source>
        <dbReference type="ARBA" id="ARBA00023077"/>
    </source>
</evidence>
<organism evidence="13 14">
    <name type="scientific">Pedobacter segetis</name>
    <dbReference type="NCBI Taxonomy" id="2793069"/>
    <lineage>
        <taxon>Bacteria</taxon>
        <taxon>Pseudomonadati</taxon>
        <taxon>Bacteroidota</taxon>
        <taxon>Sphingobacteriia</taxon>
        <taxon>Sphingobacteriales</taxon>
        <taxon>Sphingobacteriaceae</taxon>
        <taxon>Pedobacter</taxon>
    </lineage>
</organism>
<dbReference type="RefSeq" id="WP_200584716.1">
    <property type="nucleotide sequence ID" value="NZ_JAEHFY010000003.1"/>
</dbReference>
<evidence type="ECO:0000256" key="7">
    <source>
        <dbReference type="ARBA" id="ARBA00023237"/>
    </source>
</evidence>
<keyword evidence="4 8" id="KW-0812">Transmembrane</keyword>
<dbReference type="Gene3D" id="2.40.170.20">
    <property type="entry name" value="TonB-dependent receptor, beta-barrel domain"/>
    <property type="match status" value="1"/>
</dbReference>
<dbReference type="InterPro" id="IPR023996">
    <property type="entry name" value="TonB-dep_OMP_SusC/RagA"/>
</dbReference>
<evidence type="ECO:0000259" key="11">
    <source>
        <dbReference type="Pfam" id="PF00593"/>
    </source>
</evidence>
<evidence type="ECO:0000256" key="2">
    <source>
        <dbReference type="ARBA" id="ARBA00022448"/>
    </source>
</evidence>
<dbReference type="NCBIfam" id="TIGR04057">
    <property type="entry name" value="SusC_RagA_signa"/>
    <property type="match status" value="1"/>
</dbReference>
<dbReference type="InterPro" id="IPR008969">
    <property type="entry name" value="CarboxyPept-like_regulatory"/>
</dbReference>
<dbReference type="SUPFAM" id="SSF49464">
    <property type="entry name" value="Carboxypeptidase regulatory domain-like"/>
    <property type="match status" value="1"/>
</dbReference>
<dbReference type="Pfam" id="PF00593">
    <property type="entry name" value="TonB_dep_Rec_b-barrel"/>
    <property type="match status" value="1"/>
</dbReference>
<dbReference type="PROSITE" id="PS52016">
    <property type="entry name" value="TONB_DEPENDENT_REC_3"/>
    <property type="match status" value="1"/>
</dbReference>
<comment type="similarity">
    <text evidence="8 9">Belongs to the TonB-dependent receptor family.</text>
</comment>
<dbReference type="NCBIfam" id="TIGR04056">
    <property type="entry name" value="OMP_RagA_SusC"/>
    <property type="match status" value="1"/>
</dbReference>
<evidence type="ECO:0000259" key="12">
    <source>
        <dbReference type="Pfam" id="PF07715"/>
    </source>
</evidence>
<dbReference type="Gene3D" id="2.60.40.1120">
    <property type="entry name" value="Carboxypeptidase-like, regulatory domain"/>
    <property type="match status" value="1"/>
</dbReference>